<accession>A0AAV4MPR2</accession>
<dbReference type="EMBL" id="BPLR01020015">
    <property type="protein sequence ID" value="GIX74001.1"/>
    <property type="molecule type" value="Genomic_DNA"/>
</dbReference>
<keyword evidence="3" id="KW-1185">Reference proteome</keyword>
<name>A0AAV4MPR2_CAEEX</name>
<reference evidence="2 3" key="1">
    <citation type="submission" date="2021-06" db="EMBL/GenBank/DDBJ databases">
        <title>Caerostris extrusa draft genome.</title>
        <authorList>
            <person name="Kono N."/>
            <person name="Arakawa K."/>
        </authorList>
    </citation>
    <scope>NUCLEOTIDE SEQUENCE [LARGE SCALE GENOMIC DNA]</scope>
</reference>
<feature type="signal peptide" evidence="1">
    <location>
        <begin position="1"/>
        <end position="29"/>
    </location>
</feature>
<evidence type="ECO:0000256" key="1">
    <source>
        <dbReference type="SAM" id="SignalP"/>
    </source>
</evidence>
<dbReference type="Proteomes" id="UP001054945">
    <property type="component" value="Unassembled WGS sequence"/>
</dbReference>
<keyword evidence="1" id="KW-0732">Signal</keyword>
<comment type="caution">
    <text evidence="2">The sequence shown here is derived from an EMBL/GenBank/DDBJ whole genome shotgun (WGS) entry which is preliminary data.</text>
</comment>
<proteinExistence type="predicted"/>
<evidence type="ECO:0000313" key="3">
    <source>
        <dbReference type="Proteomes" id="UP001054945"/>
    </source>
</evidence>
<feature type="chain" id="PRO_5043999887" evidence="1">
    <location>
        <begin position="30"/>
        <end position="139"/>
    </location>
</feature>
<evidence type="ECO:0000313" key="2">
    <source>
        <dbReference type="EMBL" id="GIX74001.1"/>
    </source>
</evidence>
<dbReference type="AlphaFoldDB" id="A0AAV4MPR2"/>
<organism evidence="2 3">
    <name type="scientific">Caerostris extrusa</name>
    <name type="common">Bark spider</name>
    <name type="synonym">Caerostris bankana</name>
    <dbReference type="NCBI Taxonomy" id="172846"/>
    <lineage>
        <taxon>Eukaryota</taxon>
        <taxon>Metazoa</taxon>
        <taxon>Ecdysozoa</taxon>
        <taxon>Arthropoda</taxon>
        <taxon>Chelicerata</taxon>
        <taxon>Arachnida</taxon>
        <taxon>Araneae</taxon>
        <taxon>Araneomorphae</taxon>
        <taxon>Entelegynae</taxon>
        <taxon>Araneoidea</taxon>
        <taxon>Araneidae</taxon>
        <taxon>Caerostris</taxon>
    </lineage>
</organism>
<sequence>MIFISPGRSIFIVTIVCFSTILLLSEVDAGGMMSGGMMGGKERRWWTQWRGSHAGRRNPSKTAWWQREIKWGWFPSHVHTCSPWSIILWEVMAWVVILWVEDIVGWSRHELVTYSELLEPFHYLTFCYPYSMLLMNPFY</sequence>
<protein>
    <submittedName>
        <fullName evidence="2">Uncharacterized protein</fullName>
    </submittedName>
</protein>
<gene>
    <name evidence="2" type="ORF">CEXT_648511</name>
</gene>